<dbReference type="InterPro" id="IPR058667">
    <property type="entry name" value="DUF6242_C"/>
</dbReference>
<sequence>MRNKIYTLVALMMATLTITSCLKDDDEKESVSYKDTAILSFSLGQMAQVRDTITKNGSDSVYTAKFNAAKVKFYIDQAQGLIYNPDSLPYGTKSSSVLAKIVAKNSGVVVLKSTTEEKFTYYNSNDSIDFSTPRVLRVYSNKGSEYRDYKVIVNVHKQKGNVFSWETLQANSNFASFTAMKAVSTGSKVFVFGTNGSQTVVYAAAKDNGNSWTKLNKTFAADAYKSIVTQGDKLFVIDNGAVYSSTDGNTWTTVATNSSLKQLVAASPVELFALSNTGSLLSSKDNGATWTAESLDSSTSLLPTSNINYSYTAITSNLYSVLLVGKPASGTHNTSWTKVSYRPSEQWNYVESNADKFQLPLYKNLAVVDYDRAALALGIDNSNKVVSMLLSRDSGITWKADKNFTYPKDMQAGATFAATVDSDQYLWIISGTKVWRGRLNRVGWALNLSRLAE</sequence>
<dbReference type="CDD" id="cd15482">
    <property type="entry name" value="Sialidase_non-viral"/>
    <property type="match status" value="1"/>
</dbReference>
<proteinExistence type="predicted"/>
<dbReference type="RefSeq" id="WP_089366944.1">
    <property type="nucleotide sequence ID" value="NZ_CP023863.1"/>
</dbReference>
<protein>
    <submittedName>
        <fullName evidence="3">Uncharacterized protein</fullName>
    </submittedName>
</protein>
<dbReference type="Pfam" id="PF25852">
    <property type="entry name" value="DUF6242_C"/>
    <property type="match status" value="1"/>
</dbReference>
<comment type="caution">
    <text evidence="3">The sequence shown here is derived from an EMBL/GenBank/DDBJ whole genome shotgun (WGS) entry which is preliminary data.</text>
</comment>
<evidence type="ECO:0000313" key="3">
    <source>
        <dbReference type="EMBL" id="SNS04439.1"/>
    </source>
</evidence>
<reference evidence="3 4" key="1">
    <citation type="submission" date="2017-06" db="EMBL/GenBank/DDBJ databases">
        <authorList>
            <person name="Varghese N."/>
            <person name="Submissions S."/>
        </authorList>
    </citation>
    <scope>NUCLEOTIDE SEQUENCE [LARGE SCALE GENOMIC DNA]</scope>
    <source>
        <strain evidence="3 4">DSM 26989</strain>
    </source>
</reference>
<dbReference type="InterPro" id="IPR046209">
    <property type="entry name" value="DUF6242_N"/>
</dbReference>
<dbReference type="SUPFAM" id="SSF110296">
    <property type="entry name" value="Oligoxyloglucan reducing end-specific cellobiohydrolase"/>
    <property type="match status" value="1"/>
</dbReference>
<name>A0A2K9HHV2_9BACT</name>
<feature type="domain" description="DUF6242" evidence="1">
    <location>
        <begin position="41"/>
        <end position="152"/>
    </location>
</feature>
<dbReference type="KEGG" id="pje:CRM71_07975"/>
<evidence type="ECO:0000313" key="4">
    <source>
        <dbReference type="Proteomes" id="UP000198427"/>
    </source>
</evidence>
<gene>
    <name evidence="3" type="ORF">SAMN06265364_13222</name>
</gene>
<dbReference type="Proteomes" id="UP000198427">
    <property type="component" value="Unassembled WGS sequence"/>
</dbReference>
<accession>A0A2K9HHV2</accession>
<dbReference type="PROSITE" id="PS51257">
    <property type="entry name" value="PROKAR_LIPOPROTEIN"/>
    <property type="match status" value="1"/>
</dbReference>
<evidence type="ECO:0000259" key="2">
    <source>
        <dbReference type="Pfam" id="PF25852"/>
    </source>
</evidence>
<dbReference type="InterPro" id="IPR015943">
    <property type="entry name" value="WD40/YVTN_repeat-like_dom_sf"/>
</dbReference>
<feature type="domain" description="DUF6242" evidence="2">
    <location>
        <begin position="160"/>
        <end position="445"/>
    </location>
</feature>
<dbReference type="AlphaFoldDB" id="A0A2K9HHV2"/>
<organism evidence="3 4">
    <name type="scientific">Prevotella jejuni</name>
    <dbReference type="NCBI Taxonomy" id="1177574"/>
    <lineage>
        <taxon>Bacteria</taxon>
        <taxon>Pseudomonadati</taxon>
        <taxon>Bacteroidota</taxon>
        <taxon>Bacteroidia</taxon>
        <taxon>Bacteroidales</taxon>
        <taxon>Prevotellaceae</taxon>
        <taxon>Prevotella</taxon>
    </lineage>
</organism>
<dbReference type="Pfam" id="PF19755">
    <property type="entry name" value="DUF6242"/>
    <property type="match status" value="1"/>
</dbReference>
<evidence type="ECO:0000259" key="1">
    <source>
        <dbReference type="Pfam" id="PF19755"/>
    </source>
</evidence>
<dbReference type="OrthoDB" id="1078890at2"/>
<dbReference type="Gene3D" id="2.130.10.10">
    <property type="entry name" value="YVTN repeat-like/Quinoprotein amine dehydrogenase"/>
    <property type="match status" value="1"/>
</dbReference>
<dbReference type="EMBL" id="FZNZ01000032">
    <property type="protein sequence ID" value="SNS04439.1"/>
    <property type="molecule type" value="Genomic_DNA"/>
</dbReference>
<keyword evidence="4" id="KW-1185">Reference proteome</keyword>
<dbReference type="GeneID" id="94029341"/>